<keyword evidence="2" id="KW-1185">Reference proteome</keyword>
<accession>A0ACC2JYZ5</accession>
<comment type="caution">
    <text evidence="1">The sequence shown here is derived from an EMBL/GenBank/DDBJ whole genome shotgun (WGS) entry which is preliminary data.</text>
</comment>
<evidence type="ECO:0000313" key="2">
    <source>
        <dbReference type="Proteomes" id="UP001153332"/>
    </source>
</evidence>
<dbReference type="EMBL" id="JAPUUL010000121">
    <property type="protein sequence ID" value="KAJ8132493.1"/>
    <property type="molecule type" value="Genomic_DNA"/>
</dbReference>
<evidence type="ECO:0000313" key="1">
    <source>
        <dbReference type="EMBL" id="KAJ8132493.1"/>
    </source>
</evidence>
<reference evidence="1" key="1">
    <citation type="submission" date="2022-12" db="EMBL/GenBank/DDBJ databases">
        <title>Genome Sequence of Lasiodiplodia mahajangana.</title>
        <authorList>
            <person name="Buettner E."/>
        </authorList>
    </citation>
    <scope>NUCLEOTIDE SEQUENCE</scope>
    <source>
        <strain evidence="1">VT137</strain>
    </source>
</reference>
<name>A0ACC2JYZ5_9PEZI</name>
<dbReference type="Proteomes" id="UP001153332">
    <property type="component" value="Unassembled WGS sequence"/>
</dbReference>
<gene>
    <name evidence="1" type="ORF">O1611_g1129</name>
</gene>
<sequence>MEHDGETVNDFGTTSSSLDFDYVLHHEHLQQHYNNIEHHPFPSQIISPPADFPPAVYQYDNAQYPLEPSWPQWNGESQMNLFEKQPPSALGIPPLAMPSLIIPRVEDHYIPPAYLQHQDKRPCYVNKVRETTAALQRVQGSRVSKRTRRGREASPSRPLPKTIGGRNVAESTLAGMSVVYIGRYECKWPGCNDKVFKRREHLKRHEDTVHKLKDLVYCCFCLHQFNRHDNSRSHCFQHATANKPGKARVEYHPLAPALYEKMMQDVKNRKGKKKGQEQPKVEEEPFIGPKLPEMMSITMLSDAQKIELKIPRELWDGKGIGGSVSSRP</sequence>
<organism evidence="1 2">
    <name type="scientific">Lasiodiplodia mahajangana</name>
    <dbReference type="NCBI Taxonomy" id="1108764"/>
    <lineage>
        <taxon>Eukaryota</taxon>
        <taxon>Fungi</taxon>
        <taxon>Dikarya</taxon>
        <taxon>Ascomycota</taxon>
        <taxon>Pezizomycotina</taxon>
        <taxon>Dothideomycetes</taxon>
        <taxon>Dothideomycetes incertae sedis</taxon>
        <taxon>Botryosphaeriales</taxon>
        <taxon>Botryosphaeriaceae</taxon>
        <taxon>Lasiodiplodia</taxon>
    </lineage>
</organism>
<proteinExistence type="predicted"/>
<protein>
    <submittedName>
        <fullName evidence="1">Uncharacterized protein</fullName>
    </submittedName>
</protein>